<name>A0A6J6WM17_9ZZZZ</name>
<proteinExistence type="predicted"/>
<reference evidence="1" key="1">
    <citation type="submission" date="2020-05" db="EMBL/GenBank/DDBJ databases">
        <authorList>
            <person name="Chiriac C."/>
            <person name="Salcher M."/>
            <person name="Ghai R."/>
            <person name="Kavagutti S V."/>
        </authorList>
    </citation>
    <scope>NUCLEOTIDE SEQUENCE</scope>
</reference>
<sequence length="69" mass="7213">MVSPIGLPQFSDSMAIISSARDSIASAIFKRARWRSEGVASRHCVKAFAAAVIALLTSAAFEFGAVAKA</sequence>
<accession>A0A6J6WM17</accession>
<evidence type="ECO:0000313" key="1">
    <source>
        <dbReference type="EMBL" id="CAB4785730.1"/>
    </source>
</evidence>
<dbReference type="EMBL" id="CAEZZY010000137">
    <property type="protein sequence ID" value="CAB4785730.1"/>
    <property type="molecule type" value="Genomic_DNA"/>
</dbReference>
<protein>
    <submittedName>
        <fullName evidence="1">Unannotated protein</fullName>
    </submittedName>
</protein>
<dbReference type="AlphaFoldDB" id="A0A6J6WM17"/>
<gene>
    <name evidence="1" type="ORF">UFOPK2928_01063</name>
</gene>
<organism evidence="1">
    <name type="scientific">freshwater metagenome</name>
    <dbReference type="NCBI Taxonomy" id="449393"/>
    <lineage>
        <taxon>unclassified sequences</taxon>
        <taxon>metagenomes</taxon>
        <taxon>ecological metagenomes</taxon>
    </lineage>
</organism>